<dbReference type="EMBL" id="CP061169">
    <property type="protein sequence ID" value="QPZ38697.1"/>
    <property type="molecule type" value="Genomic_DNA"/>
</dbReference>
<evidence type="ECO:0000313" key="2">
    <source>
        <dbReference type="EMBL" id="QPZ38697.1"/>
    </source>
</evidence>
<dbReference type="RefSeq" id="WP_166985778.1">
    <property type="nucleotide sequence ID" value="NZ_CP061169.1"/>
</dbReference>
<protein>
    <submittedName>
        <fullName evidence="2">Uncharacterized protein</fullName>
    </submittedName>
</protein>
<keyword evidence="1" id="KW-0472">Membrane</keyword>
<keyword evidence="1" id="KW-0812">Transmembrane</keyword>
<reference evidence="2 3" key="1">
    <citation type="submission" date="2020-12" db="EMBL/GenBank/DDBJ databases">
        <title>Microbacterium sp. HY060.</title>
        <authorList>
            <person name="Zhou J."/>
        </authorList>
    </citation>
    <scope>NUCLEOTIDE SEQUENCE [LARGE SCALE GENOMIC DNA]</scope>
    <source>
        <strain evidence="2 3">HY60</strain>
    </source>
</reference>
<feature type="transmembrane region" description="Helical" evidence="1">
    <location>
        <begin position="93"/>
        <end position="113"/>
    </location>
</feature>
<evidence type="ECO:0000313" key="3">
    <source>
        <dbReference type="Proteomes" id="UP000662814"/>
    </source>
</evidence>
<name>A0ABX6YIW3_9MICO</name>
<keyword evidence="1" id="KW-1133">Transmembrane helix</keyword>
<organism evidence="2 3">
    <name type="scientific">Paramicrobacterium chengjingii</name>
    <dbReference type="NCBI Taxonomy" id="2769067"/>
    <lineage>
        <taxon>Bacteria</taxon>
        <taxon>Bacillati</taxon>
        <taxon>Actinomycetota</taxon>
        <taxon>Actinomycetes</taxon>
        <taxon>Micrococcales</taxon>
        <taxon>Microbacteriaceae</taxon>
        <taxon>Paramicrobacterium</taxon>
    </lineage>
</organism>
<feature type="transmembrane region" description="Helical" evidence="1">
    <location>
        <begin position="146"/>
        <end position="169"/>
    </location>
</feature>
<sequence length="236" mass="26046">MEHQQGVRQWARTVDLPDPIRWGDLEYQILEFPVSEEEVTEAEEAPGGPGRLNVALAYLLWVPYLLAPVIGLVLVIIALGIDYEPDRDDLIGVAQFFFVAGLILVAVQGMVWASTRDRSWMQIGTTVPVVVVSLVAYLLVRPLPGASWMALIALAAAVLGVVVLALLFFASKPTAPGPRVKWRTLSAEQKVQLGNRAMALEELKKRGLITDKGTDISGLVEMPVGSWHRMDERLRR</sequence>
<keyword evidence="3" id="KW-1185">Reference proteome</keyword>
<accession>A0ABX6YIW3</accession>
<dbReference type="Proteomes" id="UP000662814">
    <property type="component" value="Chromosome"/>
</dbReference>
<proteinExistence type="predicted"/>
<feature type="transmembrane region" description="Helical" evidence="1">
    <location>
        <begin position="58"/>
        <end position="81"/>
    </location>
</feature>
<feature type="transmembrane region" description="Helical" evidence="1">
    <location>
        <begin position="120"/>
        <end position="140"/>
    </location>
</feature>
<gene>
    <name evidence="2" type="ORF">HCR76_00890</name>
</gene>
<evidence type="ECO:0000256" key="1">
    <source>
        <dbReference type="SAM" id="Phobius"/>
    </source>
</evidence>